<dbReference type="Proteomes" id="UP000196531">
    <property type="component" value="Unassembled WGS sequence"/>
</dbReference>
<feature type="chain" id="PRO_5012011803" evidence="3">
    <location>
        <begin position="20"/>
        <end position="961"/>
    </location>
</feature>
<evidence type="ECO:0000256" key="2">
    <source>
        <dbReference type="SAM" id="MobiDB-lite"/>
    </source>
</evidence>
<reference evidence="5" key="1">
    <citation type="journal article" date="2017" name="Proc. Natl. Acad. Sci. U.S.A.">
        <title>Simulation of Deepwater Horizon oil plume reveals substrate specialization within a complex community of hydrocarbon-degraders.</title>
        <authorList>
            <person name="Hu P."/>
            <person name="Dubinsky E.A."/>
            <person name="Probst A.J."/>
            <person name="Wang J."/>
            <person name="Sieber C.M.K."/>
            <person name="Tom L.M."/>
            <person name="Gardinali P."/>
            <person name="Banfield J.F."/>
            <person name="Atlas R.M."/>
            <person name="Andersen G.L."/>
        </authorList>
    </citation>
    <scope>NUCLEOTIDE SEQUENCE [LARGE SCALE GENOMIC DNA]</scope>
</reference>
<feature type="region of interest" description="Disordered" evidence="2">
    <location>
        <begin position="918"/>
        <end position="941"/>
    </location>
</feature>
<organism evidence="4 5">
    <name type="scientific">Halobacteriovorax marinus</name>
    <dbReference type="NCBI Taxonomy" id="97084"/>
    <lineage>
        <taxon>Bacteria</taxon>
        <taxon>Pseudomonadati</taxon>
        <taxon>Bdellovibrionota</taxon>
        <taxon>Bacteriovoracia</taxon>
        <taxon>Bacteriovoracales</taxon>
        <taxon>Halobacteriovoraceae</taxon>
        <taxon>Halobacteriovorax</taxon>
    </lineage>
</organism>
<proteinExistence type="predicted"/>
<dbReference type="EMBL" id="MAAO01000002">
    <property type="protein sequence ID" value="OUR99897.1"/>
    <property type="molecule type" value="Genomic_DNA"/>
</dbReference>
<protein>
    <submittedName>
        <fullName evidence="4">Uncharacterized protein</fullName>
    </submittedName>
</protein>
<feature type="coiled-coil region" evidence="1">
    <location>
        <begin position="686"/>
        <end position="750"/>
    </location>
</feature>
<comment type="caution">
    <text evidence="4">The sequence shown here is derived from an EMBL/GenBank/DDBJ whole genome shotgun (WGS) entry which is preliminary data.</text>
</comment>
<feature type="compositionally biased region" description="Basic and acidic residues" evidence="2">
    <location>
        <begin position="920"/>
        <end position="937"/>
    </location>
</feature>
<feature type="signal peptide" evidence="3">
    <location>
        <begin position="1"/>
        <end position="19"/>
    </location>
</feature>
<dbReference type="AlphaFoldDB" id="A0A1Y5FJ66"/>
<evidence type="ECO:0000313" key="4">
    <source>
        <dbReference type="EMBL" id="OUR99897.1"/>
    </source>
</evidence>
<keyword evidence="1" id="KW-0175">Coiled coil</keyword>
<gene>
    <name evidence="4" type="ORF">A9Q84_02385</name>
</gene>
<feature type="compositionally biased region" description="Low complexity" evidence="2">
    <location>
        <begin position="786"/>
        <end position="865"/>
    </location>
</feature>
<name>A0A1Y5FJ66_9BACT</name>
<evidence type="ECO:0000256" key="3">
    <source>
        <dbReference type="SAM" id="SignalP"/>
    </source>
</evidence>
<evidence type="ECO:0000256" key="1">
    <source>
        <dbReference type="SAM" id="Coils"/>
    </source>
</evidence>
<accession>A0A1Y5FJ66</accession>
<feature type="compositionally biased region" description="Low complexity" evidence="2">
    <location>
        <begin position="767"/>
        <end position="778"/>
    </location>
</feature>
<feature type="coiled-coil region" evidence="1">
    <location>
        <begin position="398"/>
        <end position="425"/>
    </location>
</feature>
<sequence>MKKLLFKFLLFFFSLTVFALPGINSISYEYSINDEIFNSEIINNCKRQVENDPSLANLGLDLEKINCNNHKDPKEFCNCIEMISNDGFNIDEEEERELTSIILQKGSGYIVEDFNEFLDTYPDYDNILKMAQSLGPGVLDQCLYNDTGLINDKASGKDNDVLKQHNLSDKILLAMSKKVENDIRSVKRHNQEDLSREFDLLKSFLLEDRGDFSTSFESSVSKIPFSEEPRYSTADLERFKGLHIVRWLKDSDTLPVDLNLLALDALTSNMSTGKAKPARHLRKEEKFLLVRDLTKKCLELGKGIKEFTKKNFVKEINNLKIDLFDSNNDNSKVLLSLFENYFDASNEEVKENRQATYFNLDKMYCKERSLVDLDGLTEEQKEKTKKILEEYGLNELLLSAADRKAEELNTEILAGEEKIDTATADIYYLELEKKYQEGLVSKRFLIKNEDTGKYHFDKNNKELIDLVERRQKREDILLVKNGAEVKDVFIAMAPMLLGNLELKINLNKKNKIKFANENKALAKQLEIEIKSIDNYANKKSSLSDKLIAVAGEQKAKSLLNNEVRKVAKASQKSNPGRFDLASSMMKRSSRNYNQRTKAKSRDRDLVNGIELFNKNFPAKQKRMLDAKISKDNFAVKRIITKSVSKVVKREVKPSENIFSVKKQKRSVNTIPVPQKQLERSIKSKREMELEKQYAALETLYNNEKKSSSSKVVSTKKNSLQAEILKLKKDLEKQRNDLKKEEVAIKAKTNKVEIAPVAERVEKDYAPSESFSSESLYSSGREYTKPTTEASRSNTATAASNNSSVQTSNNSNNARSVASTPQASSSSDTTKSSSGSKGTRGDSSNGKISLNKNSSSSSENYSISKSTLNSDSSGRVVQIDFSIESVPESERADILKKLFLEGEEQIILELPSGEKMVVKNTSKETKPTVKVSPTDEAKLRRKRRHEDLKRIIDLEFSSTTIE</sequence>
<keyword evidence="3" id="KW-0732">Signal</keyword>
<feature type="region of interest" description="Disordered" evidence="2">
    <location>
        <begin position="764"/>
        <end position="869"/>
    </location>
</feature>
<evidence type="ECO:0000313" key="5">
    <source>
        <dbReference type="Proteomes" id="UP000196531"/>
    </source>
</evidence>